<dbReference type="AlphaFoldDB" id="A0A0F9VSM6"/>
<name>A0A0F9VSM6_9ZZZZ</name>
<dbReference type="EMBL" id="LAZR01000029">
    <property type="protein sequence ID" value="KKO02923.1"/>
    <property type="molecule type" value="Genomic_DNA"/>
</dbReference>
<sequence>MVETSKEQLLEEFSRFLIKLGKEIENRLGEKGKLEEELKQKKATVRKLDSEVFLARKRLAKLLIELSDLESKRREFEEKKFLLEKKKS</sequence>
<accession>A0A0F9VSM6</accession>
<reference evidence="2" key="1">
    <citation type="journal article" date="2015" name="Nature">
        <title>Complex archaea that bridge the gap between prokaryotes and eukaryotes.</title>
        <authorList>
            <person name="Spang A."/>
            <person name="Saw J.H."/>
            <person name="Jorgensen S.L."/>
            <person name="Zaremba-Niedzwiedzka K."/>
            <person name="Martijn J."/>
            <person name="Lind A.E."/>
            <person name="van Eijk R."/>
            <person name="Schleper C."/>
            <person name="Guy L."/>
            <person name="Ettema T.J."/>
        </authorList>
    </citation>
    <scope>NUCLEOTIDE SEQUENCE</scope>
</reference>
<gene>
    <name evidence="2" type="ORF">LCGC14_0103770</name>
</gene>
<evidence type="ECO:0000313" key="2">
    <source>
        <dbReference type="EMBL" id="KKO02923.1"/>
    </source>
</evidence>
<evidence type="ECO:0000256" key="1">
    <source>
        <dbReference type="SAM" id="Coils"/>
    </source>
</evidence>
<feature type="coiled-coil region" evidence="1">
    <location>
        <begin position="31"/>
        <end position="86"/>
    </location>
</feature>
<protein>
    <submittedName>
        <fullName evidence="2">Uncharacterized protein</fullName>
    </submittedName>
</protein>
<organism evidence="2">
    <name type="scientific">marine sediment metagenome</name>
    <dbReference type="NCBI Taxonomy" id="412755"/>
    <lineage>
        <taxon>unclassified sequences</taxon>
        <taxon>metagenomes</taxon>
        <taxon>ecological metagenomes</taxon>
    </lineage>
</organism>
<keyword evidence="1" id="KW-0175">Coiled coil</keyword>
<comment type="caution">
    <text evidence="2">The sequence shown here is derived from an EMBL/GenBank/DDBJ whole genome shotgun (WGS) entry which is preliminary data.</text>
</comment>
<proteinExistence type="predicted"/>